<accession>A0A7J6WBU5</accession>
<proteinExistence type="predicted"/>
<evidence type="ECO:0000313" key="1">
    <source>
        <dbReference type="EMBL" id="KAF5194407.1"/>
    </source>
</evidence>
<sequence length="169" mass="19360">NCDRASLPQLFDKWLNLAFAASKSSMEIFNHVKGLLEIKVDNINTNRLWMSIFKLCKGKSVVSAVFNTMICATVNFIWKERNTRRFQGKSQTALNLKHRLVKEMRNYLKLQLKEIPDILALRRLVSRLGIVAWVRRVDYIACTWSKPSHDMKLNCDGAVNDVGNGYGGL</sequence>
<organism evidence="1 2">
    <name type="scientific">Thalictrum thalictroides</name>
    <name type="common">Rue-anemone</name>
    <name type="synonym">Anemone thalictroides</name>
    <dbReference type="NCBI Taxonomy" id="46969"/>
    <lineage>
        <taxon>Eukaryota</taxon>
        <taxon>Viridiplantae</taxon>
        <taxon>Streptophyta</taxon>
        <taxon>Embryophyta</taxon>
        <taxon>Tracheophyta</taxon>
        <taxon>Spermatophyta</taxon>
        <taxon>Magnoliopsida</taxon>
        <taxon>Ranunculales</taxon>
        <taxon>Ranunculaceae</taxon>
        <taxon>Thalictroideae</taxon>
        <taxon>Thalictrum</taxon>
    </lineage>
</organism>
<evidence type="ECO:0000313" key="2">
    <source>
        <dbReference type="Proteomes" id="UP000554482"/>
    </source>
</evidence>
<dbReference type="EMBL" id="JABWDY010018739">
    <property type="protein sequence ID" value="KAF5194407.1"/>
    <property type="molecule type" value="Genomic_DNA"/>
</dbReference>
<keyword evidence="2" id="KW-1185">Reference proteome</keyword>
<reference evidence="1 2" key="1">
    <citation type="submission" date="2020-06" db="EMBL/GenBank/DDBJ databases">
        <title>Transcriptomic and genomic resources for Thalictrum thalictroides and T. hernandezii: Facilitating candidate gene discovery in an emerging model plant lineage.</title>
        <authorList>
            <person name="Arias T."/>
            <person name="Riano-Pachon D.M."/>
            <person name="Di Stilio V.S."/>
        </authorList>
    </citation>
    <scope>NUCLEOTIDE SEQUENCE [LARGE SCALE GENOMIC DNA]</scope>
    <source>
        <strain evidence="2">cv. WT478/WT964</strain>
        <tissue evidence="1">Leaves</tissue>
    </source>
</reference>
<protein>
    <submittedName>
        <fullName evidence="1">Uncharacterized protein</fullName>
    </submittedName>
</protein>
<gene>
    <name evidence="1" type="ORF">FRX31_016006</name>
</gene>
<dbReference type="Proteomes" id="UP000554482">
    <property type="component" value="Unassembled WGS sequence"/>
</dbReference>
<feature type="non-terminal residue" evidence="1">
    <location>
        <position position="1"/>
    </location>
</feature>
<dbReference type="AlphaFoldDB" id="A0A7J6WBU5"/>
<name>A0A7J6WBU5_THATH</name>
<comment type="caution">
    <text evidence="1">The sequence shown here is derived from an EMBL/GenBank/DDBJ whole genome shotgun (WGS) entry which is preliminary data.</text>
</comment>
<dbReference type="OrthoDB" id="1357022at2759"/>